<dbReference type="AlphaFoldDB" id="E8V040"/>
<dbReference type="EMBL" id="CP002467">
    <property type="protein sequence ID" value="ADV82195.1"/>
    <property type="molecule type" value="Genomic_DNA"/>
</dbReference>
<dbReference type="RefSeq" id="WP_013567928.1">
    <property type="nucleotide sequence ID" value="NC_014963.1"/>
</dbReference>
<evidence type="ECO:0000313" key="2">
    <source>
        <dbReference type="EMBL" id="ADV82195.1"/>
    </source>
</evidence>
<dbReference type="HOGENOM" id="CLU_2276114_0_0_0"/>
<dbReference type="KEGG" id="tsa:AciPR4_1371"/>
<proteinExistence type="predicted"/>
<dbReference type="Proteomes" id="UP000006844">
    <property type="component" value="Chromosome"/>
</dbReference>
<accession>E8V040</accession>
<evidence type="ECO:0000313" key="3">
    <source>
        <dbReference type="Proteomes" id="UP000006844"/>
    </source>
</evidence>
<gene>
    <name evidence="2" type="ordered locus">AciPR4_1371</name>
</gene>
<feature type="chain" id="PRO_5003228966" evidence="1">
    <location>
        <begin position="24"/>
        <end position="102"/>
    </location>
</feature>
<name>E8V040_TERSS</name>
<dbReference type="STRING" id="401053.AciPR4_1371"/>
<reference evidence="2 3" key="1">
    <citation type="journal article" date="2012" name="Stand. Genomic Sci.">
        <title>Complete genome sequence of Terriglobus saanensis type strain SP1PR4(T), an Acidobacteria from tundra soil.</title>
        <authorList>
            <person name="Rawat S.R."/>
            <person name="Mannisto M.K."/>
            <person name="Starovoytov V."/>
            <person name="Goodwin L."/>
            <person name="Nolan M."/>
            <person name="Hauser L."/>
            <person name="Land M."/>
            <person name="Davenport K.W."/>
            <person name="Woyke T."/>
            <person name="Haggblom M.M."/>
        </authorList>
    </citation>
    <scope>NUCLEOTIDE SEQUENCE</scope>
    <source>
        <strain evidence="3">ATCC BAA-1853 / DSM 23119 / SP1PR4</strain>
    </source>
</reference>
<keyword evidence="3" id="KW-1185">Reference proteome</keyword>
<feature type="signal peptide" evidence="1">
    <location>
        <begin position="1"/>
        <end position="23"/>
    </location>
</feature>
<organism evidence="2 3">
    <name type="scientific">Terriglobus saanensis (strain ATCC BAA-1853 / DSM 23119 / SP1PR4)</name>
    <dbReference type="NCBI Taxonomy" id="401053"/>
    <lineage>
        <taxon>Bacteria</taxon>
        <taxon>Pseudomonadati</taxon>
        <taxon>Acidobacteriota</taxon>
        <taxon>Terriglobia</taxon>
        <taxon>Terriglobales</taxon>
        <taxon>Acidobacteriaceae</taxon>
        <taxon>Terriglobus</taxon>
    </lineage>
</organism>
<sequence>MRTPRRWFVALLALAVTASLAEAAKSITDSRKPQTVVRENAYVSTQGEWGVHPTEKRHSSFLVYLSYGPRSLSVDCSSRRCVIEFAGAEKGSSLSIGEHPAA</sequence>
<protein>
    <submittedName>
        <fullName evidence="2">Uncharacterized protein</fullName>
    </submittedName>
</protein>
<evidence type="ECO:0000256" key="1">
    <source>
        <dbReference type="SAM" id="SignalP"/>
    </source>
</evidence>
<keyword evidence="1" id="KW-0732">Signal</keyword>